<dbReference type="PANTHER" id="PTHR10655">
    <property type="entry name" value="LYSOPHOSPHOLIPASE-RELATED"/>
    <property type="match status" value="1"/>
</dbReference>
<dbReference type="EMBL" id="JBGBPQ010000007">
    <property type="protein sequence ID" value="KAL1521311.1"/>
    <property type="molecule type" value="Genomic_DNA"/>
</dbReference>
<evidence type="ECO:0000256" key="1">
    <source>
        <dbReference type="ARBA" id="ARBA00006499"/>
    </source>
</evidence>
<dbReference type="GO" id="GO:0052689">
    <property type="term" value="F:carboxylic ester hydrolase activity"/>
    <property type="evidence" value="ECO:0007669"/>
    <property type="project" value="TreeGrafter"/>
</dbReference>
<sequence length="267" mass="29029">MPLTRPRDRAPPAAKRPKRAAAAAASQAWRHEFEEAPLLVFPSLVRPATAGIICLHGLADSPEAWARVLEDARARHPSWSWMFPGAPERPITAFEGKLHAAWGDFDDEGIVRVGSADYESSDRRGWYAASAARVHRAVCDLVDSGIPYERIALVGASQGGALAAHVALTLRERLGGWVIMSGWLLPEARLALPRSPNARGARVLVCHSTADDEVEFGCARECVQLLQKAGARVEFEVIEGQSHANAEAPARRRMLAFLDDIFGDDTA</sequence>
<evidence type="ECO:0000256" key="2">
    <source>
        <dbReference type="ARBA" id="ARBA00022801"/>
    </source>
</evidence>
<evidence type="ECO:0000313" key="4">
    <source>
        <dbReference type="EMBL" id="KAL1521311.1"/>
    </source>
</evidence>
<name>A0AB34JKS1_PRYPA</name>
<dbReference type="AlphaFoldDB" id="A0AB34JKS1"/>
<keyword evidence="5" id="KW-1185">Reference proteome</keyword>
<dbReference type="InterPro" id="IPR050565">
    <property type="entry name" value="LYPA1-2/EST-like"/>
</dbReference>
<dbReference type="Proteomes" id="UP001515480">
    <property type="component" value="Unassembled WGS sequence"/>
</dbReference>
<accession>A0AB34JKS1</accession>
<organism evidence="4 5">
    <name type="scientific">Prymnesium parvum</name>
    <name type="common">Toxic golden alga</name>
    <dbReference type="NCBI Taxonomy" id="97485"/>
    <lineage>
        <taxon>Eukaryota</taxon>
        <taxon>Haptista</taxon>
        <taxon>Haptophyta</taxon>
        <taxon>Prymnesiophyceae</taxon>
        <taxon>Prymnesiales</taxon>
        <taxon>Prymnesiaceae</taxon>
        <taxon>Prymnesium</taxon>
    </lineage>
</organism>
<dbReference type="Pfam" id="PF02230">
    <property type="entry name" value="Abhydrolase_2"/>
    <property type="match status" value="1"/>
</dbReference>
<dbReference type="PANTHER" id="PTHR10655:SF17">
    <property type="entry name" value="LYSOPHOSPHOLIPASE-LIKE PROTEIN 1"/>
    <property type="match status" value="1"/>
</dbReference>
<dbReference type="Gene3D" id="3.40.50.1820">
    <property type="entry name" value="alpha/beta hydrolase"/>
    <property type="match status" value="1"/>
</dbReference>
<proteinExistence type="inferred from homology"/>
<reference evidence="4 5" key="1">
    <citation type="journal article" date="2024" name="Science">
        <title>Giant polyketide synthase enzymes in the biosynthesis of giant marine polyether toxins.</title>
        <authorList>
            <person name="Fallon T.R."/>
            <person name="Shende V.V."/>
            <person name="Wierzbicki I.H."/>
            <person name="Pendleton A.L."/>
            <person name="Watervoot N.F."/>
            <person name="Auber R.P."/>
            <person name="Gonzalez D.J."/>
            <person name="Wisecaver J.H."/>
            <person name="Moore B.S."/>
        </authorList>
    </citation>
    <scope>NUCLEOTIDE SEQUENCE [LARGE SCALE GENOMIC DNA]</scope>
    <source>
        <strain evidence="4 5">12B1</strain>
    </source>
</reference>
<dbReference type="InterPro" id="IPR029058">
    <property type="entry name" value="AB_hydrolase_fold"/>
</dbReference>
<gene>
    <name evidence="4" type="ORF">AB1Y20_020979</name>
</gene>
<comment type="caution">
    <text evidence="4">The sequence shown here is derived from an EMBL/GenBank/DDBJ whole genome shotgun (WGS) entry which is preliminary data.</text>
</comment>
<feature type="domain" description="Phospholipase/carboxylesterase/thioesterase" evidence="3">
    <location>
        <begin position="46"/>
        <end position="246"/>
    </location>
</feature>
<dbReference type="GO" id="GO:0005737">
    <property type="term" value="C:cytoplasm"/>
    <property type="evidence" value="ECO:0007669"/>
    <property type="project" value="TreeGrafter"/>
</dbReference>
<dbReference type="SUPFAM" id="SSF53474">
    <property type="entry name" value="alpha/beta-Hydrolases"/>
    <property type="match status" value="1"/>
</dbReference>
<keyword evidence="2" id="KW-0378">Hydrolase</keyword>
<comment type="similarity">
    <text evidence="1">Belongs to the AB hydrolase superfamily. AB hydrolase 2 family.</text>
</comment>
<evidence type="ECO:0000259" key="3">
    <source>
        <dbReference type="Pfam" id="PF02230"/>
    </source>
</evidence>
<protein>
    <recommendedName>
        <fullName evidence="3">Phospholipase/carboxylesterase/thioesterase domain-containing protein</fullName>
    </recommendedName>
</protein>
<evidence type="ECO:0000313" key="5">
    <source>
        <dbReference type="Proteomes" id="UP001515480"/>
    </source>
</evidence>
<dbReference type="InterPro" id="IPR003140">
    <property type="entry name" value="PLipase/COase/thioEstase"/>
</dbReference>
<dbReference type="GO" id="GO:0008474">
    <property type="term" value="F:palmitoyl-(protein) hydrolase activity"/>
    <property type="evidence" value="ECO:0007669"/>
    <property type="project" value="TreeGrafter"/>
</dbReference>